<organism evidence="1">
    <name type="scientific">Candidatus Nitrotoga fabula</name>
    <dbReference type="NCBI Taxonomy" id="2182327"/>
    <lineage>
        <taxon>Bacteria</taxon>
        <taxon>Pseudomonadati</taxon>
        <taxon>Pseudomonadota</taxon>
        <taxon>Betaproteobacteria</taxon>
        <taxon>Nitrosomonadales</taxon>
        <taxon>Gallionellaceae</taxon>
        <taxon>Candidatus Nitrotoga</taxon>
    </lineage>
</organism>
<proteinExistence type="predicted"/>
<name>A0A2X0QW64_9PROT</name>
<dbReference type="InterPro" id="IPR014121">
    <property type="entry name" value="TraN_Ftype"/>
</dbReference>
<gene>
    <name evidence="1" type="ORF">NITFAB_1610</name>
</gene>
<dbReference type="NCBIfam" id="NF009019">
    <property type="entry name" value="PRK12355.4-2"/>
    <property type="match status" value="1"/>
</dbReference>
<dbReference type="AlphaFoldDB" id="A0A2X0QW64"/>
<protein>
    <submittedName>
        <fullName evidence="1">Conjugal transfer mating pair stabilization protein TraN (Modular protein)</fullName>
    </submittedName>
</protein>
<reference evidence="1" key="1">
    <citation type="submission" date="2018-05" db="EMBL/GenBank/DDBJ databases">
        <authorList>
            <person name="Lanie J.A."/>
            <person name="Ng W.-L."/>
            <person name="Kazmierczak K.M."/>
            <person name="Andrzejewski T.M."/>
            <person name="Davidsen T.M."/>
            <person name="Wayne K.J."/>
            <person name="Tettelin H."/>
            <person name="Glass J.I."/>
            <person name="Rusch D."/>
            <person name="Podicherti R."/>
            <person name="Tsui H.-C.T."/>
            <person name="Winkler M.E."/>
        </authorList>
    </citation>
    <scope>NUCLEOTIDE SEQUENCE</scope>
    <source>
        <strain evidence="1">KNB</strain>
    </source>
</reference>
<accession>A0A2X0QW64</accession>
<evidence type="ECO:0000313" key="1">
    <source>
        <dbReference type="EMBL" id="SPS06020.1"/>
    </source>
</evidence>
<sequence>MKKIEATSTEAQSADIKAENIAQLKALFPELLTEGTNGVAINVDVLKQLVGDATATDAEEKYGLNWHGKRRARQIALTPSTGTLRPCPEESVDWDATQNLMIEGDNLEVLKLLQKSYAGKVTDTTFGTGCMQWDNTWRCGNPALSTPSNTIRVADSYTIVTDTLNNTQCQSYANSPTCAIASHICIEPAATRIINGLPMYKDCWSWQDNYSCLGTPQTDCGALLARGCALSTSQCLTTAINNQCSLTEKTYRCQSAPGSSSTVADCGGNTYCTGGNCFDTGHVPDTDFAQTAAMMEVMRQGGNYMDAASLRIFGGQGSSCKKSLFGLVNCCKPSGGGAAVSNASVMGYAVSAGGQTLKYGSSYMYDTLFDNFHIVRGLDSVLASTPIGSLAGGSSMPFSPSFSLYGFTATWGAMPGALGSFGGISFAFDPTSLAIQVGLMILQELLSCDQPEKMLAMKKGQNLCRYTGSHCSIKIPIIGTCLQTTESYCCFNSRLARIINTSGGVQIGKPVTDCTGFTPTEFSSLDFSRIDLTEFTNEIMANVRMPSATIINTDSTATMQRKLNNYYTRGHQ</sequence>
<dbReference type="EMBL" id="LS423452">
    <property type="protein sequence ID" value="SPS06020.1"/>
    <property type="molecule type" value="Genomic_DNA"/>
</dbReference>
<dbReference type="Pfam" id="PF06986">
    <property type="entry name" value="F_T4SS_TraN"/>
    <property type="match status" value="2"/>
</dbReference>